<protein>
    <submittedName>
        <fullName evidence="1">Uncharacterized protein</fullName>
    </submittedName>
</protein>
<sequence length="99" mass="10906">MKTVSFTHCIPIRNYEAHTFSDGCECSACGVKISLEMAKGVAKQLSSGARMAFGNPEFDFRCFRTGSSSQRGRIMSFGAFPLIWTPATAISTTEEDDFY</sequence>
<comment type="caution">
    <text evidence="1">The sequence shown here is derived from an EMBL/GenBank/DDBJ whole genome shotgun (WGS) entry which is preliminary data.</text>
</comment>
<evidence type="ECO:0000313" key="1">
    <source>
        <dbReference type="EMBL" id="GIX85071.1"/>
    </source>
</evidence>
<keyword evidence="2" id="KW-1185">Reference proteome</keyword>
<dbReference type="EMBL" id="BPLQ01001757">
    <property type="protein sequence ID" value="GIX85071.1"/>
    <property type="molecule type" value="Genomic_DNA"/>
</dbReference>
<proteinExistence type="predicted"/>
<accession>A0AAV4NMA4</accession>
<reference evidence="1 2" key="1">
    <citation type="submission" date="2021-06" db="EMBL/GenBank/DDBJ databases">
        <title>Caerostris darwini draft genome.</title>
        <authorList>
            <person name="Kono N."/>
            <person name="Arakawa K."/>
        </authorList>
    </citation>
    <scope>NUCLEOTIDE SEQUENCE [LARGE SCALE GENOMIC DNA]</scope>
</reference>
<name>A0AAV4NMA4_9ARAC</name>
<dbReference type="Proteomes" id="UP001054837">
    <property type="component" value="Unassembled WGS sequence"/>
</dbReference>
<evidence type="ECO:0000313" key="2">
    <source>
        <dbReference type="Proteomes" id="UP001054837"/>
    </source>
</evidence>
<dbReference type="AlphaFoldDB" id="A0AAV4NMA4"/>
<gene>
    <name evidence="1" type="ORF">CDAR_93871</name>
</gene>
<organism evidence="1 2">
    <name type="scientific">Caerostris darwini</name>
    <dbReference type="NCBI Taxonomy" id="1538125"/>
    <lineage>
        <taxon>Eukaryota</taxon>
        <taxon>Metazoa</taxon>
        <taxon>Ecdysozoa</taxon>
        <taxon>Arthropoda</taxon>
        <taxon>Chelicerata</taxon>
        <taxon>Arachnida</taxon>
        <taxon>Araneae</taxon>
        <taxon>Araneomorphae</taxon>
        <taxon>Entelegynae</taxon>
        <taxon>Araneoidea</taxon>
        <taxon>Araneidae</taxon>
        <taxon>Caerostris</taxon>
    </lineage>
</organism>